<reference evidence="3" key="1">
    <citation type="submission" date="2022-11" db="UniProtKB">
        <authorList>
            <consortium name="WormBaseParasite"/>
        </authorList>
    </citation>
    <scope>IDENTIFICATION</scope>
</reference>
<dbReference type="WBParaSite" id="nRc.2.0.1.t47259-RA">
    <property type="protein sequence ID" value="nRc.2.0.1.t47259-RA"/>
    <property type="gene ID" value="nRc.2.0.1.g47259"/>
</dbReference>
<feature type="region of interest" description="Disordered" evidence="1">
    <location>
        <begin position="1"/>
        <end position="60"/>
    </location>
</feature>
<proteinExistence type="predicted"/>
<sequence length="60" mass="6318">MAQNERSPDGRQLKTLGPGAGQIGFSRRPSKSSRWGVVNPSASRPIGSAPGWPCGHFGMP</sequence>
<organism evidence="2 3">
    <name type="scientific">Romanomermis culicivorax</name>
    <name type="common">Nematode worm</name>
    <dbReference type="NCBI Taxonomy" id="13658"/>
    <lineage>
        <taxon>Eukaryota</taxon>
        <taxon>Metazoa</taxon>
        <taxon>Ecdysozoa</taxon>
        <taxon>Nematoda</taxon>
        <taxon>Enoplea</taxon>
        <taxon>Dorylaimia</taxon>
        <taxon>Mermithida</taxon>
        <taxon>Mermithoidea</taxon>
        <taxon>Mermithidae</taxon>
        <taxon>Romanomermis</taxon>
    </lineage>
</organism>
<evidence type="ECO:0000256" key="1">
    <source>
        <dbReference type="SAM" id="MobiDB-lite"/>
    </source>
</evidence>
<name>A0A915L892_ROMCU</name>
<keyword evidence="2" id="KW-1185">Reference proteome</keyword>
<evidence type="ECO:0000313" key="3">
    <source>
        <dbReference type="WBParaSite" id="nRc.2.0.1.t47259-RA"/>
    </source>
</evidence>
<dbReference type="AlphaFoldDB" id="A0A915L892"/>
<protein>
    <submittedName>
        <fullName evidence="3">Uncharacterized protein</fullName>
    </submittedName>
</protein>
<feature type="compositionally biased region" description="Basic and acidic residues" evidence="1">
    <location>
        <begin position="1"/>
        <end position="12"/>
    </location>
</feature>
<accession>A0A915L892</accession>
<dbReference type="Proteomes" id="UP000887565">
    <property type="component" value="Unplaced"/>
</dbReference>
<evidence type="ECO:0000313" key="2">
    <source>
        <dbReference type="Proteomes" id="UP000887565"/>
    </source>
</evidence>